<dbReference type="Gene3D" id="1.20.144.10">
    <property type="entry name" value="Phosphatidic acid phosphatase type 2/haloperoxidase"/>
    <property type="match status" value="1"/>
</dbReference>
<dbReference type="Proteomes" id="UP000007796">
    <property type="component" value="Unassembled WGS sequence"/>
</dbReference>
<dbReference type="STRING" id="655863.F0X7L5"/>
<dbReference type="GeneID" id="25980018"/>
<gene>
    <name evidence="10" type="ORF">CMQ_6570</name>
</gene>
<name>F0X7L5_GROCL</name>
<keyword evidence="3 10" id="KW-0378">Hydrolase</keyword>
<dbReference type="CDD" id="cd03388">
    <property type="entry name" value="PAP2_SPPase1"/>
    <property type="match status" value="1"/>
</dbReference>
<evidence type="ECO:0000313" key="11">
    <source>
        <dbReference type="Proteomes" id="UP000007796"/>
    </source>
</evidence>
<proteinExistence type="inferred from homology"/>
<dbReference type="PANTHER" id="PTHR14969">
    <property type="entry name" value="SPHINGOSINE-1-PHOSPHATE PHOSPHOHYDROLASE"/>
    <property type="match status" value="1"/>
</dbReference>
<evidence type="ECO:0000256" key="2">
    <source>
        <dbReference type="ARBA" id="ARBA00022692"/>
    </source>
</evidence>
<dbReference type="PANTHER" id="PTHR14969:SF28">
    <property type="entry name" value="DIHYDROSPHINGOSINE 1-PHOSPHATE PHOSPHATASE LCB3-RELATED"/>
    <property type="match status" value="1"/>
</dbReference>
<dbReference type="eggNOG" id="KOG2822">
    <property type="taxonomic scope" value="Eukaryota"/>
</dbReference>
<feature type="transmembrane region" description="Helical" evidence="8">
    <location>
        <begin position="211"/>
        <end position="231"/>
    </location>
</feature>
<evidence type="ECO:0000256" key="6">
    <source>
        <dbReference type="ARBA" id="ARBA00023136"/>
    </source>
</evidence>
<dbReference type="InterPro" id="IPR000326">
    <property type="entry name" value="PAP2/HPO"/>
</dbReference>
<feature type="transmembrane region" description="Helical" evidence="8">
    <location>
        <begin position="186"/>
        <end position="205"/>
    </location>
</feature>
<feature type="transmembrane region" description="Helical" evidence="8">
    <location>
        <begin position="307"/>
        <end position="327"/>
    </location>
</feature>
<evidence type="ECO:0000256" key="5">
    <source>
        <dbReference type="ARBA" id="ARBA00022989"/>
    </source>
</evidence>
<dbReference type="InterPro" id="IPR036938">
    <property type="entry name" value="PAP2/HPO_sf"/>
</dbReference>
<dbReference type="GO" id="GO:0005789">
    <property type="term" value="C:endoplasmic reticulum membrane"/>
    <property type="evidence" value="ECO:0007669"/>
    <property type="project" value="UniProtKB-SubCell"/>
</dbReference>
<dbReference type="EMBL" id="GL629729">
    <property type="protein sequence ID" value="EFX06249.1"/>
    <property type="molecule type" value="Genomic_DNA"/>
</dbReference>
<dbReference type="InParanoid" id="F0X7L5"/>
<accession>F0X7L5</accession>
<dbReference type="RefSeq" id="XP_014175731.1">
    <property type="nucleotide sequence ID" value="XM_014320256.1"/>
</dbReference>
<protein>
    <submittedName>
        <fullName evidence="10">Sphingosine-1-phosphate phosphohydrolase</fullName>
    </submittedName>
</protein>
<keyword evidence="6 8" id="KW-0472">Membrane</keyword>
<evidence type="ECO:0000259" key="9">
    <source>
        <dbReference type="SMART" id="SM00014"/>
    </source>
</evidence>
<dbReference type="OrthoDB" id="301434at2759"/>
<evidence type="ECO:0000256" key="4">
    <source>
        <dbReference type="ARBA" id="ARBA00022824"/>
    </source>
</evidence>
<dbReference type="AlphaFoldDB" id="F0X7L5"/>
<evidence type="ECO:0000256" key="1">
    <source>
        <dbReference type="ARBA" id="ARBA00004477"/>
    </source>
</evidence>
<dbReference type="FunCoup" id="F0X7L5">
    <property type="interactions" value="323"/>
</dbReference>
<evidence type="ECO:0000256" key="3">
    <source>
        <dbReference type="ARBA" id="ARBA00022801"/>
    </source>
</evidence>
<feature type="transmembrane region" description="Helical" evidence="8">
    <location>
        <begin position="108"/>
        <end position="127"/>
    </location>
</feature>
<keyword evidence="2 8" id="KW-0812">Transmembrane</keyword>
<dbReference type="SUPFAM" id="SSF48317">
    <property type="entry name" value="Acid phosphatase/Vanadium-dependent haloperoxidase"/>
    <property type="match status" value="1"/>
</dbReference>
<comment type="similarity">
    <text evidence="7">Belongs to the type 2 lipid phosphate phosphatase family.</text>
</comment>
<feature type="transmembrane region" description="Helical" evidence="8">
    <location>
        <begin position="81"/>
        <end position="102"/>
    </location>
</feature>
<evidence type="ECO:0000256" key="8">
    <source>
        <dbReference type="SAM" id="Phobius"/>
    </source>
</evidence>
<sequence>MTALQNGAAPSARLLAPTIVEPDARPNDVVDAGLKSLDHYKRALPRWRYRLRQHLLPLIRWETPYLAYFQSAMRSPALDNYFAITANLGTHTFFMIGLPMLYWFGYPAIGKALVHVLATGVFFSGFFKDMCSLPRPLSPPLQRITMSDSVVLEYGFPSTHSTNAVSVAVYAILALQDSDYSPSTKLMSAFLGYFYAASIVIGRLYCGMHGFVDVIFGSFLGSCLGYIEYYWGPALADYMQQSSWKAPALATLFIIALVRVHPEPADDCPCFDDSVAFAGVMIGLEVGTWRYPRLRESLGLASDSIPTLSPIVALARIIFGVLVVFAWRELMKPTMLKTLPHLFRVLEVIGFNLPRRFFMKASEYGKIPEVLRLHTDNVLPSVSDIPIMVRNLQNARRGRSVSIGPQSAADAYETLAYREQRRRESISSQTSLKSRGSFLDLHEQTAPAAPENMAVSTGNSASDRDGKATMRTTGVRRPSLVHRPSLVQFEEMMGQGTVVESTAFPSLSFEEPELYVGRQDELGEKEMFEKLVKPRVRYDVEVVTKLVVYTGIGWLAVEAIPMMFQFIGLGAPYA</sequence>
<dbReference type="Pfam" id="PF01569">
    <property type="entry name" value="PAP2"/>
    <property type="match status" value="1"/>
</dbReference>
<keyword evidence="11" id="KW-1185">Reference proteome</keyword>
<dbReference type="GO" id="GO:0042392">
    <property type="term" value="F:sphingosine-1-phosphate phosphatase activity"/>
    <property type="evidence" value="ECO:0007669"/>
    <property type="project" value="TreeGrafter"/>
</dbReference>
<reference evidence="10 11" key="1">
    <citation type="journal article" date="2011" name="Proc. Natl. Acad. Sci. U.S.A.">
        <title>Genome and transcriptome analyses of the mountain pine beetle-fungal symbiont Grosmannia clavigera, a lodgepole pine pathogen.</title>
        <authorList>
            <person name="DiGuistini S."/>
            <person name="Wang Y."/>
            <person name="Liao N.Y."/>
            <person name="Taylor G."/>
            <person name="Tanguay P."/>
            <person name="Feau N."/>
            <person name="Henrissat B."/>
            <person name="Chan S.K."/>
            <person name="Hesse-Orce U."/>
            <person name="Alamouti S.M."/>
            <person name="Tsui C.K.M."/>
            <person name="Docking R.T."/>
            <person name="Levasseur A."/>
            <person name="Haridas S."/>
            <person name="Robertson G."/>
            <person name="Birol I."/>
            <person name="Holt R.A."/>
            <person name="Marra M.A."/>
            <person name="Hamelin R.C."/>
            <person name="Hirst M."/>
            <person name="Jones S.J.M."/>
            <person name="Bohlmann J."/>
            <person name="Breuil C."/>
        </authorList>
    </citation>
    <scope>NUCLEOTIDE SEQUENCE [LARGE SCALE GENOMIC DNA]</scope>
    <source>
        <strain evidence="11">kw1407 / UAMH 11150</strain>
    </source>
</reference>
<evidence type="ECO:0000256" key="7">
    <source>
        <dbReference type="ARBA" id="ARBA00038324"/>
    </source>
</evidence>
<dbReference type="SMART" id="SM00014">
    <property type="entry name" value="acidPPc"/>
    <property type="match status" value="1"/>
</dbReference>
<dbReference type="HOGENOM" id="CLU_019266_0_0_1"/>
<keyword evidence="5 8" id="KW-1133">Transmembrane helix</keyword>
<comment type="subcellular location">
    <subcellularLocation>
        <location evidence="1">Endoplasmic reticulum membrane</location>
        <topology evidence="1">Multi-pass membrane protein</topology>
    </subcellularLocation>
</comment>
<organism evidence="11">
    <name type="scientific">Grosmannia clavigera (strain kw1407 / UAMH 11150)</name>
    <name type="common">Blue stain fungus</name>
    <name type="synonym">Graphiocladiella clavigera</name>
    <dbReference type="NCBI Taxonomy" id="655863"/>
    <lineage>
        <taxon>Eukaryota</taxon>
        <taxon>Fungi</taxon>
        <taxon>Dikarya</taxon>
        <taxon>Ascomycota</taxon>
        <taxon>Pezizomycotina</taxon>
        <taxon>Sordariomycetes</taxon>
        <taxon>Sordariomycetidae</taxon>
        <taxon>Ophiostomatales</taxon>
        <taxon>Ophiostomataceae</taxon>
        <taxon>Leptographium</taxon>
    </lineage>
</organism>
<keyword evidence="4" id="KW-0256">Endoplasmic reticulum</keyword>
<feature type="domain" description="Phosphatidic acid phosphatase type 2/haloperoxidase" evidence="9">
    <location>
        <begin position="108"/>
        <end position="229"/>
    </location>
</feature>
<evidence type="ECO:0000313" key="10">
    <source>
        <dbReference type="EMBL" id="EFX06249.1"/>
    </source>
</evidence>